<keyword evidence="9" id="KW-0963">Cytoplasm</keyword>
<keyword evidence="2 9" id="KW-0479">Metal-binding</keyword>
<keyword evidence="1 9" id="KW-0808">Transferase</keyword>
<proteinExistence type="inferred from homology"/>
<comment type="subcellular location">
    <subcellularLocation>
        <location evidence="9">Cytoplasm</location>
    </subcellularLocation>
</comment>
<comment type="function">
    <text evidence="9">Catalyzes the phosphorylation of ribose at O-5 in a reaction requiring ATP and magnesium. The resulting D-ribose-5-phosphate can then be used either for sythesis of nucleotides, histidine, and tryptophan, or as a component of the pentose phosphate pathway.</text>
</comment>
<accession>A0ABV2R4P3</accession>
<evidence type="ECO:0000256" key="2">
    <source>
        <dbReference type="ARBA" id="ARBA00022723"/>
    </source>
</evidence>
<dbReference type="CDD" id="cd01174">
    <property type="entry name" value="ribokinase"/>
    <property type="match status" value="1"/>
</dbReference>
<dbReference type="EC" id="2.7.1.15" evidence="9"/>
<evidence type="ECO:0000256" key="8">
    <source>
        <dbReference type="ARBA" id="ARBA00023277"/>
    </source>
</evidence>
<dbReference type="InterPro" id="IPR011877">
    <property type="entry name" value="Ribokinase"/>
</dbReference>
<feature type="binding site" evidence="9">
    <location>
        <begin position="247"/>
        <end position="248"/>
    </location>
    <ligand>
        <name>ATP</name>
        <dbReference type="ChEBI" id="CHEBI:30616"/>
    </ligand>
</feature>
<evidence type="ECO:0000256" key="6">
    <source>
        <dbReference type="ARBA" id="ARBA00022842"/>
    </source>
</evidence>
<keyword evidence="8 9" id="KW-0119">Carbohydrate metabolism</keyword>
<dbReference type="InterPro" id="IPR002139">
    <property type="entry name" value="Ribo/fructo_kinase"/>
</dbReference>
<dbReference type="PANTHER" id="PTHR10584">
    <property type="entry name" value="SUGAR KINASE"/>
    <property type="match status" value="1"/>
</dbReference>
<feature type="binding site" evidence="9">
    <location>
        <position position="278"/>
    </location>
    <ligand>
        <name>K(+)</name>
        <dbReference type="ChEBI" id="CHEBI:29103"/>
    </ligand>
</feature>
<protein>
    <recommendedName>
        <fullName evidence="9">Ribokinase</fullName>
        <shortName evidence="9">RK</shortName>
        <ecNumber evidence="9">2.7.1.15</ecNumber>
    </recommendedName>
</protein>
<organism evidence="11 12">
    <name type="scientific">Kaistia defluvii</name>
    <dbReference type="NCBI Taxonomy" id="410841"/>
    <lineage>
        <taxon>Bacteria</taxon>
        <taxon>Pseudomonadati</taxon>
        <taxon>Pseudomonadota</taxon>
        <taxon>Alphaproteobacteria</taxon>
        <taxon>Hyphomicrobiales</taxon>
        <taxon>Kaistiaceae</taxon>
        <taxon>Kaistia</taxon>
    </lineage>
</organism>
<comment type="caution">
    <text evidence="11">The sequence shown here is derived from an EMBL/GenBank/DDBJ whole genome shotgun (WGS) entry which is preliminary data.</text>
</comment>
<evidence type="ECO:0000256" key="7">
    <source>
        <dbReference type="ARBA" id="ARBA00022958"/>
    </source>
</evidence>
<feature type="binding site" evidence="9">
    <location>
        <position position="244"/>
    </location>
    <ligand>
        <name>K(+)</name>
        <dbReference type="ChEBI" id="CHEBI:29103"/>
    </ligand>
</feature>
<feature type="binding site" evidence="9">
    <location>
        <position position="248"/>
    </location>
    <ligand>
        <name>substrate</name>
    </ligand>
</feature>
<evidence type="ECO:0000256" key="3">
    <source>
        <dbReference type="ARBA" id="ARBA00022741"/>
    </source>
</evidence>
<evidence type="ECO:0000256" key="9">
    <source>
        <dbReference type="HAMAP-Rule" id="MF_01987"/>
    </source>
</evidence>
<feature type="domain" description="Carbohydrate kinase PfkB" evidence="10">
    <location>
        <begin position="2"/>
        <end position="289"/>
    </location>
</feature>
<dbReference type="Proteomes" id="UP001549321">
    <property type="component" value="Unassembled WGS sequence"/>
</dbReference>
<dbReference type="RefSeq" id="WP_354553795.1">
    <property type="nucleotide sequence ID" value="NZ_JBEPSM010000004.1"/>
</dbReference>
<dbReference type="InterPro" id="IPR011611">
    <property type="entry name" value="PfkB_dom"/>
</dbReference>
<dbReference type="PRINTS" id="PR00990">
    <property type="entry name" value="RIBOKINASE"/>
</dbReference>
<keyword evidence="3 9" id="KW-0547">Nucleotide-binding</keyword>
<dbReference type="Gene3D" id="3.40.1190.20">
    <property type="match status" value="1"/>
</dbReference>
<evidence type="ECO:0000256" key="1">
    <source>
        <dbReference type="ARBA" id="ARBA00022679"/>
    </source>
</evidence>
<keyword evidence="7 9" id="KW-0630">Potassium</keyword>
<feature type="binding site" evidence="9">
    <location>
        <position position="179"/>
    </location>
    <ligand>
        <name>ATP</name>
        <dbReference type="ChEBI" id="CHEBI:30616"/>
    </ligand>
</feature>
<keyword evidence="4 9" id="KW-0418">Kinase</keyword>
<feature type="binding site" evidence="9">
    <location>
        <begin position="216"/>
        <end position="221"/>
    </location>
    <ligand>
        <name>ATP</name>
        <dbReference type="ChEBI" id="CHEBI:30616"/>
    </ligand>
</feature>
<keyword evidence="6 9" id="KW-0460">Magnesium</keyword>
<evidence type="ECO:0000256" key="5">
    <source>
        <dbReference type="ARBA" id="ARBA00022840"/>
    </source>
</evidence>
<comment type="caution">
    <text evidence="9">Lacks conserved residue(s) required for the propagation of feature annotation.</text>
</comment>
<keyword evidence="5 9" id="KW-0067">ATP-binding</keyword>
<evidence type="ECO:0000256" key="4">
    <source>
        <dbReference type="ARBA" id="ARBA00022777"/>
    </source>
</evidence>
<keyword evidence="12" id="KW-1185">Reference proteome</keyword>
<dbReference type="HAMAP" id="MF_01987">
    <property type="entry name" value="Ribokinase"/>
    <property type="match status" value="1"/>
</dbReference>
<dbReference type="InterPro" id="IPR029056">
    <property type="entry name" value="Ribokinase-like"/>
</dbReference>
<dbReference type="PANTHER" id="PTHR10584:SF166">
    <property type="entry name" value="RIBOKINASE"/>
    <property type="match status" value="1"/>
</dbReference>
<comment type="pathway">
    <text evidence="9">Carbohydrate metabolism; D-ribose degradation; D-ribose 5-phosphate from beta-D-ribopyranose: step 2/2.</text>
</comment>
<dbReference type="GO" id="GO:0004747">
    <property type="term" value="F:ribokinase activity"/>
    <property type="evidence" value="ECO:0007669"/>
    <property type="project" value="UniProtKB-EC"/>
</dbReference>
<reference evidence="11 12" key="1">
    <citation type="submission" date="2024-06" db="EMBL/GenBank/DDBJ databases">
        <title>Sorghum-associated microbial communities from plants grown in Nebraska, USA.</title>
        <authorList>
            <person name="Schachtman D."/>
        </authorList>
    </citation>
    <scope>NUCLEOTIDE SEQUENCE [LARGE SCALE GENOMIC DNA]</scope>
    <source>
        <strain evidence="11 12">3207</strain>
    </source>
</reference>
<feature type="binding site" evidence="9">
    <location>
        <begin position="9"/>
        <end position="11"/>
    </location>
    <ligand>
        <name>substrate</name>
    </ligand>
</feature>
<evidence type="ECO:0000313" key="11">
    <source>
        <dbReference type="EMBL" id="MET4636264.1"/>
    </source>
</evidence>
<feature type="binding site" evidence="9">
    <location>
        <begin position="37"/>
        <end position="41"/>
    </location>
    <ligand>
        <name>substrate</name>
    </ligand>
</feature>
<comment type="subunit">
    <text evidence="9">Homodimer.</text>
</comment>
<comment type="catalytic activity">
    <reaction evidence="9">
        <text>D-ribose + ATP = D-ribose 5-phosphate + ADP + H(+)</text>
        <dbReference type="Rhea" id="RHEA:13697"/>
        <dbReference type="ChEBI" id="CHEBI:15378"/>
        <dbReference type="ChEBI" id="CHEBI:30616"/>
        <dbReference type="ChEBI" id="CHEBI:47013"/>
        <dbReference type="ChEBI" id="CHEBI:78346"/>
        <dbReference type="ChEBI" id="CHEBI:456216"/>
        <dbReference type="EC" id="2.7.1.15"/>
    </reaction>
</comment>
<evidence type="ECO:0000259" key="10">
    <source>
        <dbReference type="Pfam" id="PF00294"/>
    </source>
</evidence>
<sequence>MITVFGSINIDLVSRTARLPRPGETVPGSEYKLIPGGKGANQALAARRAGATVRMIGAVGDDDMAATALAELEAGGVDLSGVQRRGKTTGMAVITVDDHAENTIVLSPGANAKLKATDLQPGSIGAGDTLLLQMETPFAETLAAARAAKAAGARVVLSIAPFLPIEREAFADIDMILVNETEAADLARHLGLLPGSTGAETVTSLANELKRTVIATLGPDGAVAATGEDTISVPALQVVPVDTTGAGDTFCGVLAALLDEGADLATAMRHAAVAGSLACTKPGAQPSFPLREAIELSLGGDPAFP</sequence>
<feature type="binding site" evidence="9">
    <location>
        <position position="242"/>
    </location>
    <ligand>
        <name>K(+)</name>
        <dbReference type="ChEBI" id="CHEBI:29103"/>
    </ligand>
</feature>
<comment type="similarity">
    <text evidence="9">Belongs to the carbohydrate kinase PfkB family. Ribokinase subfamily.</text>
</comment>
<name>A0ABV2R4P3_9HYPH</name>
<comment type="activity regulation">
    <text evidence="9">Activated by a monovalent cation that binds near, but not in, the active site. The most likely occupant of the site in vivo is potassium. Ion binding induces a conformational change that may alter substrate affinity.</text>
</comment>
<feature type="active site" description="Proton acceptor" evidence="9">
    <location>
        <position position="248"/>
    </location>
</feature>
<dbReference type="Pfam" id="PF00294">
    <property type="entry name" value="PfkB"/>
    <property type="match status" value="1"/>
</dbReference>
<feature type="binding site" evidence="9">
    <location>
        <position position="281"/>
    </location>
    <ligand>
        <name>K(+)</name>
        <dbReference type="ChEBI" id="CHEBI:29103"/>
    </ligand>
</feature>
<dbReference type="SUPFAM" id="SSF53613">
    <property type="entry name" value="Ribokinase-like"/>
    <property type="match status" value="1"/>
</dbReference>
<feature type="binding site" evidence="9">
    <location>
        <position position="287"/>
    </location>
    <ligand>
        <name>K(+)</name>
        <dbReference type="ChEBI" id="CHEBI:29103"/>
    </ligand>
</feature>
<comment type="cofactor">
    <cofactor evidence="9">
        <name>Mg(2+)</name>
        <dbReference type="ChEBI" id="CHEBI:18420"/>
    </cofactor>
    <text evidence="9">Requires a divalent cation, most likely magnesium in vivo, as an electrophilic catalyst to aid phosphoryl group transfer. It is the chelate of the metal and the nucleotide that is the actual substrate.</text>
</comment>
<feature type="binding site" evidence="9">
    <location>
        <position position="283"/>
    </location>
    <ligand>
        <name>K(+)</name>
        <dbReference type="ChEBI" id="CHEBI:29103"/>
    </ligand>
</feature>
<gene>
    <name evidence="9" type="primary">rbsK</name>
    <name evidence="11" type="ORF">ABIE08_004222</name>
</gene>
<feature type="binding site" evidence="9">
    <location>
        <position position="135"/>
    </location>
    <ligand>
        <name>substrate</name>
    </ligand>
</feature>
<evidence type="ECO:0000313" key="12">
    <source>
        <dbReference type="Proteomes" id="UP001549321"/>
    </source>
</evidence>
<dbReference type="EMBL" id="JBEPSM010000004">
    <property type="protein sequence ID" value="MET4636264.1"/>
    <property type="molecule type" value="Genomic_DNA"/>
</dbReference>